<keyword evidence="2" id="KW-0472">Membrane</keyword>
<dbReference type="GO" id="GO:0005886">
    <property type="term" value="C:plasma membrane"/>
    <property type="evidence" value="ECO:0007669"/>
    <property type="project" value="TreeGrafter"/>
</dbReference>
<dbReference type="OrthoDB" id="2087435at2"/>
<feature type="transmembrane region" description="Helical" evidence="2">
    <location>
        <begin position="46"/>
        <end position="65"/>
    </location>
</feature>
<dbReference type="PANTHER" id="PTHR30487:SF0">
    <property type="entry name" value="PREPILIN LEADER PEPTIDASE_N-METHYLTRANSFERASE-RELATED"/>
    <property type="match status" value="1"/>
</dbReference>
<feature type="transmembrane region" description="Helical" evidence="2">
    <location>
        <begin position="97"/>
        <end position="114"/>
    </location>
</feature>
<evidence type="ECO:0000259" key="3">
    <source>
        <dbReference type="Pfam" id="PF01478"/>
    </source>
</evidence>
<name>A0A1S1R2M2_9ACTN</name>
<feature type="transmembrane region" description="Helical" evidence="2">
    <location>
        <begin position="72"/>
        <end position="91"/>
    </location>
</feature>
<dbReference type="InterPro" id="IPR050882">
    <property type="entry name" value="Prepilin_peptidase/N-MTase"/>
</dbReference>
<sequence>MSLVTAAVTALAVGCAALPVAALPGVVGSFEPADDRPPRRAVPSGPALTAIALGLLVAVAAVIYPHTGRLPAYLYLTVVGVLLATVDLRVHRLPDRIVLPSYAVLAVLLALPTVGEEAPGRWSRAVVAGAVAWLLYGGLRLLPGAGLGRGDVKLAGLLGMAVGWLGWPAVAIWFVATTMLSGLVAMALLLLRRVSRRDPIAYGPFLLTGALIAVLCTG</sequence>
<evidence type="ECO:0000313" key="5">
    <source>
        <dbReference type="Proteomes" id="UP000179627"/>
    </source>
</evidence>
<keyword evidence="2" id="KW-1133">Transmembrane helix</keyword>
<gene>
    <name evidence="4" type="ORF">CC117_13385</name>
</gene>
<dbReference type="Pfam" id="PF01478">
    <property type="entry name" value="Peptidase_A24"/>
    <property type="match status" value="1"/>
</dbReference>
<dbReference type="InterPro" id="IPR000045">
    <property type="entry name" value="Prepilin_IV_endopep_pep"/>
</dbReference>
<comment type="similarity">
    <text evidence="1">Belongs to the peptidase A24 family.</text>
</comment>
<dbReference type="AlphaFoldDB" id="A0A1S1R2M2"/>
<comment type="caution">
    <text evidence="4">The sequence shown here is derived from an EMBL/GenBank/DDBJ whole genome shotgun (WGS) entry which is preliminary data.</text>
</comment>
<evidence type="ECO:0000256" key="2">
    <source>
        <dbReference type="SAM" id="Phobius"/>
    </source>
</evidence>
<reference evidence="5" key="1">
    <citation type="submission" date="2016-07" db="EMBL/GenBank/DDBJ databases">
        <title>Sequence Frankia sp. strain CcI1.17.</title>
        <authorList>
            <person name="Ghodhbane-Gtari F."/>
            <person name="Swanson E."/>
            <person name="Gueddou A."/>
            <person name="Morris K."/>
            <person name="Hezbri K."/>
            <person name="Ktari A."/>
            <person name="Nouioui I."/>
            <person name="Abebe-Akele F."/>
            <person name="Simpson S."/>
            <person name="Thomas K."/>
            <person name="Gtari M."/>
            <person name="Tisa L.S."/>
            <person name="Hurst S."/>
        </authorList>
    </citation>
    <scope>NUCLEOTIDE SEQUENCE [LARGE SCALE GENOMIC DNA]</scope>
    <source>
        <strain evidence="5">Cc1.17</strain>
    </source>
</reference>
<dbReference type="PANTHER" id="PTHR30487">
    <property type="entry name" value="TYPE 4 PREPILIN-LIKE PROTEINS LEADER PEPTIDE-PROCESSING ENZYME"/>
    <property type="match status" value="1"/>
</dbReference>
<dbReference type="Proteomes" id="UP000179627">
    <property type="component" value="Unassembled WGS sequence"/>
</dbReference>
<feature type="transmembrane region" description="Helical" evidence="2">
    <location>
        <begin position="165"/>
        <end position="191"/>
    </location>
</feature>
<dbReference type="GO" id="GO:0006465">
    <property type="term" value="P:signal peptide processing"/>
    <property type="evidence" value="ECO:0007669"/>
    <property type="project" value="TreeGrafter"/>
</dbReference>
<dbReference type="RefSeq" id="WP_071083243.1">
    <property type="nucleotide sequence ID" value="NZ_MBLM01000058.1"/>
</dbReference>
<dbReference type="GO" id="GO:0004190">
    <property type="term" value="F:aspartic-type endopeptidase activity"/>
    <property type="evidence" value="ECO:0007669"/>
    <property type="project" value="InterPro"/>
</dbReference>
<protein>
    <submittedName>
        <fullName evidence="4">Peptidase A24</fullName>
    </submittedName>
</protein>
<accession>A0A1S1R2M2</accession>
<dbReference type="Gene3D" id="1.20.120.1220">
    <property type="match status" value="1"/>
</dbReference>
<organism evidence="4 5">
    <name type="scientific">Parafrankia colletiae</name>
    <dbReference type="NCBI Taxonomy" id="573497"/>
    <lineage>
        <taxon>Bacteria</taxon>
        <taxon>Bacillati</taxon>
        <taxon>Actinomycetota</taxon>
        <taxon>Actinomycetes</taxon>
        <taxon>Frankiales</taxon>
        <taxon>Frankiaceae</taxon>
        <taxon>Parafrankia</taxon>
    </lineage>
</organism>
<keyword evidence="2" id="KW-0812">Transmembrane</keyword>
<dbReference type="EMBL" id="MBLM01000058">
    <property type="protein sequence ID" value="OHV41183.1"/>
    <property type="molecule type" value="Genomic_DNA"/>
</dbReference>
<feature type="domain" description="Prepilin type IV endopeptidase peptidase" evidence="3">
    <location>
        <begin position="75"/>
        <end position="182"/>
    </location>
</feature>
<evidence type="ECO:0000256" key="1">
    <source>
        <dbReference type="ARBA" id="ARBA00005801"/>
    </source>
</evidence>
<keyword evidence="5" id="KW-1185">Reference proteome</keyword>
<evidence type="ECO:0000313" key="4">
    <source>
        <dbReference type="EMBL" id="OHV41183.1"/>
    </source>
</evidence>
<feature type="transmembrane region" description="Helical" evidence="2">
    <location>
        <begin position="126"/>
        <end position="145"/>
    </location>
</feature>
<proteinExistence type="inferred from homology"/>